<reference evidence="1 2" key="1">
    <citation type="submission" date="2020-08" db="EMBL/GenBank/DDBJ databases">
        <title>Genomic Encyclopedia of Type Strains, Phase III (KMG-III): the genomes of soil and plant-associated and newly described type strains.</title>
        <authorList>
            <person name="Whitman W."/>
        </authorList>
    </citation>
    <scope>NUCLEOTIDE SEQUENCE [LARGE SCALE GENOMIC DNA]</scope>
    <source>
        <strain evidence="1 2">CECT 8960</strain>
    </source>
</reference>
<dbReference type="RefSeq" id="WP_184808529.1">
    <property type="nucleotide sequence ID" value="NZ_JACHJQ010000001.1"/>
</dbReference>
<comment type="caution">
    <text evidence="1">The sequence shown here is derived from an EMBL/GenBank/DDBJ whole genome shotgun (WGS) entry which is preliminary data.</text>
</comment>
<dbReference type="AlphaFoldDB" id="A0A7W7PZN2"/>
<evidence type="ECO:0000313" key="1">
    <source>
        <dbReference type="EMBL" id="MBB4904254.1"/>
    </source>
</evidence>
<dbReference type="EMBL" id="JACHJQ010000001">
    <property type="protein sequence ID" value="MBB4904254.1"/>
    <property type="molecule type" value="Genomic_DNA"/>
</dbReference>
<organism evidence="1 2">
    <name type="scientific">Actinophytocola algeriensis</name>
    <dbReference type="NCBI Taxonomy" id="1768010"/>
    <lineage>
        <taxon>Bacteria</taxon>
        <taxon>Bacillati</taxon>
        <taxon>Actinomycetota</taxon>
        <taxon>Actinomycetes</taxon>
        <taxon>Pseudonocardiales</taxon>
        <taxon>Pseudonocardiaceae</taxon>
    </lineage>
</organism>
<sequence>MVGEEWLSEREREFTALRGRTVRAWTGVEMAFFEDPPRFDDPRAPFLQLSSLHATLDGEVLSVVTYQDDDAWGLWTQPLGPGGSDGIFRERHLPELPTGRIDDVTVRRERGVLAEVSLRIGARPLLLLAGEAYEDWGDNLYFCRLDESVLAFTDPTLADTIPWRGN</sequence>
<evidence type="ECO:0000313" key="2">
    <source>
        <dbReference type="Proteomes" id="UP000520767"/>
    </source>
</evidence>
<keyword evidence="2" id="KW-1185">Reference proteome</keyword>
<protein>
    <submittedName>
        <fullName evidence="1">Uncharacterized protein</fullName>
    </submittedName>
</protein>
<gene>
    <name evidence="1" type="ORF">FHR82_000464</name>
</gene>
<proteinExistence type="predicted"/>
<accession>A0A7W7PZN2</accession>
<name>A0A7W7PZN2_9PSEU</name>
<dbReference type="Proteomes" id="UP000520767">
    <property type="component" value="Unassembled WGS sequence"/>
</dbReference>